<evidence type="ECO:0000313" key="2">
    <source>
        <dbReference type="EMBL" id="KAJ6837154.1"/>
    </source>
</evidence>
<dbReference type="Proteomes" id="UP001140949">
    <property type="component" value="Unassembled WGS sequence"/>
</dbReference>
<name>A0AAX6H8V3_IRIPA</name>
<reference evidence="2" key="1">
    <citation type="journal article" date="2023" name="GigaByte">
        <title>Genome assembly of the bearded iris, Iris pallida Lam.</title>
        <authorList>
            <person name="Bruccoleri R.E."/>
            <person name="Oakeley E.J."/>
            <person name="Faust A.M.E."/>
            <person name="Altorfer M."/>
            <person name="Dessus-Babus S."/>
            <person name="Burckhardt D."/>
            <person name="Oertli M."/>
            <person name="Naumann U."/>
            <person name="Petersen F."/>
            <person name="Wong J."/>
        </authorList>
    </citation>
    <scope>NUCLEOTIDE SEQUENCE</scope>
    <source>
        <strain evidence="2">GSM-AAB239-AS_SAM_17_03QT</strain>
    </source>
</reference>
<gene>
    <name evidence="2" type="ORF">M6B38_121435</name>
</gene>
<keyword evidence="3" id="KW-1185">Reference proteome</keyword>
<proteinExistence type="predicted"/>
<dbReference type="PANTHER" id="PTHR35698">
    <property type="entry name" value="DNA-BINDING PROTEIN RHL1"/>
    <property type="match status" value="1"/>
</dbReference>
<organism evidence="2 3">
    <name type="scientific">Iris pallida</name>
    <name type="common">Sweet iris</name>
    <dbReference type="NCBI Taxonomy" id="29817"/>
    <lineage>
        <taxon>Eukaryota</taxon>
        <taxon>Viridiplantae</taxon>
        <taxon>Streptophyta</taxon>
        <taxon>Embryophyta</taxon>
        <taxon>Tracheophyta</taxon>
        <taxon>Spermatophyta</taxon>
        <taxon>Magnoliopsida</taxon>
        <taxon>Liliopsida</taxon>
        <taxon>Asparagales</taxon>
        <taxon>Iridaceae</taxon>
        <taxon>Iridoideae</taxon>
        <taxon>Irideae</taxon>
        <taxon>Iris</taxon>
    </lineage>
</organism>
<dbReference type="EMBL" id="JANAVB010011399">
    <property type="protein sequence ID" value="KAJ6837154.1"/>
    <property type="molecule type" value="Genomic_DNA"/>
</dbReference>
<dbReference type="PANTHER" id="PTHR35698:SF2">
    <property type="entry name" value="DNA-BINDING PROTEIN RHL1"/>
    <property type="match status" value="1"/>
</dbReference>
<dbReference type="GO" id="GO:0042023">
    <property type="term" value="P:DNA endoreduplication"/>
    <property type="evidence" value="ECO:0007669"/>
    <property type="project" value="InterPro"/>
</dbReference>
<comment type="caution">
    <text evidence="2">The sequence shown here is derived from an EMBL/GenBank/DDBJ whole genome shotgun (WGS) entry which is preliminary data.</text>
</comment>
<feature type="region of interest" description="Disordered" evidence="1">
    <location>
        <begin position="118"/>
        <end position="169"/>
    </location>
</feature>
<sequence length="193" mass="21044">MVHLGEPYLEISIITFHRTEASSPTASTFLAPVSEIVDIKKQEKSSSVKKLQGPSNKKGTLIQATVSTLFEKAEEVGLIIGPGNQIFCSLSLHHLHFLLLLRLMDVFLMLKSKSSVKDSGVSKASGARRKQLDSKKITDQVQVEVSKKKGGTSGGRKSGSRTLSVKKKKQVLDDDLEDISSDSQDDSDDDWSG</sequence>
<reference evidence="2" key="2">
    <citation type="submission" date="2023-04" db="EMBL/GenBank/DDBJ databases">
        <authorList>
            <person name="Bruccoleri R.E."/>
            <person name="Oakeley E.J."/>
            <person name="Faust A.-M."/>
            <person name="Dessus-Babus S."/>
            <person name="Altorfer M."/>
            <person name="Burckhardt D."/>
            <person name="Oertli M."/>
            <person name="Naumann U."/>
            <person name="Petersen F."/>
            <person name="Wong J."/>
        </authorList>
    </citation>
    <scope>NUCLEOTIDE SEQUENCE</scope>
    <source>
        <strain evidence="2">GSM-AAB239-AS_SAM_17_03QT</strain>
        <tissue evidence="2">Leaf</tissue>
    </source>
</reference>
<dbReference type="GO" id="GO:0003677">
    <property type="term" value="F:DNA binding"/>
    <property type="evidence" value="ECO:0007669"/>
    <property type="project" value="UniProtKB-KW"/>
</dbReference>
<dbReference type="InterPro" id="IPR038859">
    <property type="entry name" value="RHL1"/>
</dbReference>
<evidence type="ECO:0000256" key="1">
    <source>
        <dbReference type="SAM" id="MobiDB-lite"/>
    </source>
</evidence>
<protein>
    <submittedName>
        <fullName evidence="2">DNA-binding protein RHL1</fullName>
    </submittedName>
</protein>
<keyword evidence="2" id="KW-0238">DNA-binding</keyword>
<feature type="region of interest" description="Disordered" evidence="1">
    <location>
        <begin position="174"/>
        <end position="193"/>
    </location>
</feature>
<dbReference type="AlphaFoldDB" id="A0AAX6H8V3"/>
<accession>A0AAX6H8V3</accession>
<evidence type="ECO:0000313" key="3">
    <source>
        <dbReference type="Proteomes" id="UP001140949"/>
    </source>
</evidence>